<feature type="region of interest" description="Disordered" evidence="1">
    <location>
        <begin position="1"/>
        <end position="109"/>
    </location>
</feature>
<dbReference type="InParanoid" id="B4K097"/>
<reference evidence="2 3" key="1">
    <citation type="journal article" date="2007" name="Nature">
        <title>Evolution of genes and genomes on the Drosophila phylogeny.</title>
        <authorList>
            <consortium name="Drosophila 12 Genomes Consortium"/>
            <person name="Clark A.G."/>
            <person name="Eisen M.B."/>
            <person name="Smith D.R."/>
            <person name="Bergman C.M."/>
            <person name="Oliver B."/>
            <person name="Markow T.A."/>
            <person name="Kaufman T.C."/>
            <person name="Kellis M."/>
            <person name="Gelbart W."/>
            <person name="Iyer V.N."/>
            <person name="Pollard D.A."/>
            <person name="Sackton T.B."/>
            <person name="Larracuente A.M."/>
            <person name="Singh N.D."/>
            <person name="Abad J.P."/>
            <person name="Abt D.N."/>
            <person name="Adryan B."/>
            <person name="Aguade M."/>
            <person name="Akashi H."/>
            <person name="Anderson W.W."/>
            <person name="Aquadro C.F."/>
            <person name="Ardell D.H."/>
            <person name="Arguello R."/>
            <person name="Artieri C.G."/>
            <person name="Barbash D.A."/>
            <person name="Barker D."/>
            <person name="Barsanti P."/>
            <person name="Batterham P."/>
            <person name="Batzoglou S."/>
            <person name="Begun D."/>
            <person name="Bhutkar A."/>
            <person name="Blanco E."/>
            <person name="Bosak S.A."/>
            <person name="Bradley R.K."/>
            <person name="Brand A.D."/>
            <person name="Brent M.R."/>
            <person name="Brooks A.N."/>
            <person name="Brown R.H."/>
            <person name="Butlin R.K."/>
            <person name="Caggese C."/>
            <person name="Calvi B.R."/>
            <person name="Bernardo de Carvalho A."/>
            <person name="Caspi A."/>
            <person name="Castrezana S."/>
            <person name="Celniker S.E."/>
            <person name="Chang J.L."/>
            <person name="Chapple C."/>
            <person name="Chatterji S."/>
            <person name="Chinwalla A."/>
            <person name="Civetta A."/>
            <person name="Clifton S.W."/>
            <person name="Comeron J.M."/>
            <person name="Costello J.C."/>
            <person name="Coyne J.A."/>
            <person name="Daub J."/>
            <person name="David R.G."/>
            <person name="Delcher A.L."/>
            <person name="Delehaunty K."/>
            <person name="Do C.B."/>
            <person name="Ebling H."/>
            <person name="Edwards K."/>
            <person name="Eickbush T."/>
            <person name="Evans J.D."/>
            <person name="Filipski A."/>
            <person name="Findeiss S."/>
            <person name="Freyhult E."/>
            <person name="Fulton L."/>
            <person name="Fulton R."/>
            <person name="Garcia A.C."/>
            <person name="Gardiner A."/>
            <person name="Garfield D.A."/>
            <person name="Garvin B.E."/>
            <person name="Gibson G."/>
            <person name="Gilbert D."/>
            <person name="Gnerre S."/>
            <person name="Godfrey J."/>
            <person name="Good R."/>
            <person name="Gotea V."/>
            <person name="Gravely B."/>
            <person name="Greenberg A.J."/>
            <person name="Griffiths-Jones S."/>
            <person name="Gross S."/>
            <person name="Guigo R."/>
            <person name="Gustafson E.A."/>
            <person name="Haerty W."/>
            <person name="Hahn M.W."/>
            <person name="Halligan D.L."/>
            <person name="Halpern A.L."/>
            <person name="Halter G.M."/>
            <person name="Han M.V."/>
            <person name="Heger A."/>
            <person name="Hillier L."/>
            <person name="Hinrichs A.S."/>
            <person name="Holmes I."/>
            <person name="Hoskins R.A."/>
            <person name="Hubisz M.J."/>
            <person name="Hultmark D."/>
            <person name="Huntley M.A."/>
            <person name="Jaffe D.B."/>
            <person name="Jagadeeshan S."/>
            <person name="Jeck W.R."/>
            <person name="Johnson J."/>
            <person name="Jones C.D."/>
            <person name="Jordan W.C."/>
            <person name="Karpen G.H."/>
            <person name="Kataoka E."/>
            <person name="Keightley P.D."/>
            <person name="Kheradpour P."/>
            <person name="Kirkness E.F."/>
            <person name="Koerich L.B."/>
            <person name="Kristiansen K."/>
            <person name="Kudrna D."/>
            <person name="Kulathinal R.J."/>
            <person name="Kumar S."/>
            <person name="Kwok R."/>
            <person name="Lander E."/>
            <person name="Langley C.H."/>
            <person name="Lapoint R."/>
            <person name="Lazzaro B.P."/>
            <person name="Lee S.J."/>
            <person name="Levesque L."/>
            <person name="Li R."/>
            <person name="Lin C.F."/>
            <person name="Lin M.F."/>
            <person name="Lindblad-Toh K."/>
            <person name="Llopart A."/>
            <person name="Long M."/>
            <person name="Low L."/>
            <person name="Lozovsky E."/>
            <person name="Lu J."/>
            <person name="Luo M."/>
            <person name="Machado C.A."/>
            <person name="Makalowski W."/>
            <person name="Marzo M."/>
            <person name="Matsuda M."/>
            <person name="Matzkin L."/>
            <person name="McAllister B."/>
            <person name="McBride C.S."/>
            <person name="McKernan B."/>
            <person name="McKernan K."/>
            <person name="Mendez-Lago M."/>
            <person name="Minx P."/>
            <person name="Mollenhauer M.U."/>
            <person name="Montooth K."/>
            <person name="Mount S.M."/>
            <person name="Mu X."/>
            <person name="Myers E."/>
            <person name="Negre B."/>
            <person name="Newfeld S."/>
            <person name="Nielsen R."/>
            <person name="Noor M.A."/>
            <person name="O'Grady P."/>
            <person name="Pachter L."/>
            <person name="Papaceit M."/>
            <person name="Parisi M.J."/>
            <person name="Parisi M."/>
            <person name="Parts L."/>
            <person name="Pedersen J.S."/>
            <person name="Pesole G."/>
            <person name="Phillippy A.M."/>
            <person name="Ponting C.P."/>
            <person name="Pop M."/>
            <person name="Porcelli D."/>
            <person name="Powell J.R."/>
            <person name="Prohaska S."/>
            <person name="Pruitt K."/>
            <person name="Puig M."/>
            <person name="Quesneville H."/>
            <person name="Ram K.R."/>
            <person name="Rand D."/>
            <person name="Rasmussen M.D."/>
            <person name="Reed L.K."/>
            <person name="Reenan R."/>
            <person name="Reily A."/>
            <person name="Remington K.A."/>
            <person name="Rieger T.T."/>
            <person name="Ritchie M.G."/>
            <person name="Robin C."/>
            <person name="Rogers Y.H."/>
            <person name="Rohde C."/>
            <person name="Rozas J."/>
            <person name="Rubenfield M.J."/>
            <person name="Ruiz A."/>
            <person name="Russo S."/>
            <person name="Salzberg S.L."/>
            <person name="Sanchez-Gracia A."/>
            <person name="Saranga D.J."/>
            <person name="Sato H."/>
            <person name="Schaeffer S.W."/>
            <person name="Schatz M.C."/>
            <person name="Schlenke T."/>
            <person name="Schwartz R."/>
            <person name="Segarra C."/>
            <person name="Singh R.S."/>
            <person name="Sirot L."/>
            <person name="Sirota M."/>
            <person name="Sisneros N.B."/>
            <person name="Smith C.D."/>
            <person name="Smith T.F."/>
            <person name="Spieth J."/>
            <person name="Stage D.E."/>
            <person name="Stark A."/>
            <person name="Stephan W."/>
            <person name="Strausberg R.L."/>
            <person name="Strempel S."/>
            <person name="Sturgill D."/>
            <person name="Sutton G."/>
            <person name="Sutton G.G."/>
            <person name="Tao W."/>
            <person name="Teichmann S."/>
            <person name="Tobari Y.N."/>
            <person name="Tomimura Y."/>
            <person name="Tsolas J.M."/>
            <person name="Valente V.L."/>
            <person name="Venter E."/>
            <person name="Venter J.C."/>
            <person name="Vicario S."/>
            <person name="Vieira F.G."/>
            <person name="Vilella A.J."/>
            <person name="Villasante A."/>
            <person name="Walenz B."/>
            <person name="Wang J."/>
            <person name="Wasserman M."/>
            <person name="Watts T."/>
            <person name="Wilson D."/>
            <person name="Wilson R.K."/>
            <person name="Wing R.A."/>
            <person name="Wolfner M.F."/>
            <person name="Wong A."/>
            <person name="Wong G.K."/>
            <person name="Wu C.I."/>
            <person name="Wu G."/>
            <person name="Yamamoto D."/>
            <person name="Yang H.P."/>
            <person name="Yang S.P."/>
            <person name="Yorke J.A."/>
            <person name="Yoshida K."/>
            <person name="Zdobnov E."/>
            <person name="Zhang P."/>
            <person name="Zhang Y."/>
            <person name="Zimin A.V."/>
            <person name="Baldwin J."/>
            <person name="Abdouelleil A."/>
            <person name="Abdulkadir J."/>
            <person name="Abebe A."/>
            <person name="Abera B."/>
            <person name="Abreu J."/>
            <person name="Acer S.C."/>
            <person name="Aftuck L."/>
            <person name="Alexander A."/>
            <person name="An P."/>
            <person name="Anderson E."/>
            <person name="Anderson S."/>
            <person name="Arachi H."/>
            <person name="Azer M."/>
            <person name="Bachantsang P."/>
            <person name="Barry A."/>
            <person name="Bayul T."/>
            <person name="Berlin A."/>
            <person name="Bessette D."/>
            <person name="Bloom T."/>
            <person name="Blye J."/>
            <person name="Boguslavskiy L."/>
            <person name="Bonnet C."/>
            <person name="Boukhgalter B."/>
            <person name="Bourzgui I."/>
            <person name="Brown A."/>
            <person name="Cahill P."/>
            <person name="Channer S."/>
            <person name="Cheshatsang Y."/>
            <person name="Chuda L."/>
            <person name="Citroen M."/>
            <person name="Collymore A."/>
            <person name="Cooke P."/>
            <person name="Costello M."/>
            <person name="D'Aco K."/>
            <person name="Daza R."/>
            <person name="De Haan G."/>
            <person name="DeGray S."/>
            <person name="DeMaso C."/>
            <person name="Dhargay N."/>
            <person name="Dooley K."/>
            <person name="Dooley E."/>
            <person name="Doricent M."/>
            <person name="Dorje P."/>
            <person name="Dorjee K."/>
            <person name="Dupes A."/>
            <person name="Elong R."/>
            <person name="Falk J."/>
            <person name="Farina A."/>
            <person name="Faro S."/>
            <person name="Ferguson D."/>
            <person name="Fisher S."/>
            <person name="Foley C.D."/>
            <person name="Franke A."/>
            <person name="Friedrich D."/>
            <person name="Gadbois L."/>
            <person name="Gearin G."/>
            <person name="Gearin C.R."/>
            <person name="Giannoukos G."/>
            <person name="Goode T."/>
            <person name="Graham J."/>
            <person name="Grandbois E."/>
            <person name="Grewal S."/>
            <person name="Gyaltsen K."/>
            <person name="Hafez N."/>
            <person name="Hagos B."/>
            <person name="Hall J."/>
            <person name="Henson C."/>
            <person name="Hollinger A."/>
            <person name="Honan T."/>
            <person name="Huard M.D."/>
            <person name="Hughes L."/>
            <person name="Hurhula B."/>
            <person name="Husby M.E."/>
            <person name="Kamat A."/>
            <person name="Kanga B."/>
            <person name="Kashin S."/>
            <person name="Khazanovich D."/>
            <person name="Kisner P."/>
            <person name="Lance K."/>
            <person name="Lara M."/>
            <person name="Lee W."/>
            <person name="Lennon N."/>
            <person name="Letendre F."/>
            <person name="LeVine R."/>
            <person name="Lipovsky A."/>
            <person name="Liu X."/>
            <person name="Liu J."/>
            <person name="Liu S."/>
            <person name="Lokyitsang T."/>
            <person name="Lokyitsang Y."/>
            <person name="Lubonja R."/>
            <person name="Lui A."/>
            <person name="MacDonald P."/>
            <person name="Magnisalis V."/>
            <person name="Maru K."/>
            <person name="Matthews C."/>
            <person name="McCusker W."/>
            <person name="McDonough S."/>
            <person name="Mehta T."/>
            <person name="Meldrim J."/>
            <person name="Meneus L."/>
            <person name="Mihai O."/>
            <person name="Mihalev A."/>
            <person name="Mihova T."/>
            <person name="Mittelman R."/>
            <person name="Mlenga V."/>
            <person name="Montmayeur A."/>
            <person name="Mulrain L."/>
            <person name="Navidi A."/>
            <person name="Naylor J."/>
            <person name="Negash T."/>
            <person name="Nguyen T."/>
            <person name="Nguyen N."/>
            <person name="Nicol R."/>
            <person name="Norbu C."/>
            <person name="Norbu N."/>
            <person name="Novod N."/>
            <person name="O'Neill B."/>
            <person name="Osman S."/>
            <person name="Markiewicz E."/>
            <person name="Oyono O.L."/>
            <person name="Patti C."/>
            <person name="Phunkhang P."/>
            <person name="Pierre F."/>
            <person name="Priest M."/>
            <person name="Raghuraman S."/>
            <person name="Rege F."/>
            <person name="Reyes R."/>
            <person name="Rise C."/>
            <person name="Rogov P."/>
            <person name="Ross K."/>
            <person name="Ryan E."/>
            <person name="Settipalli S."/>
            <person name="Shea T."/>
            <person name="Sherpa N."/>
            <person name="Shi L."/>
            <person name="Shih D."/>
            <person name="Sparrow T."/>
            <person name="Spaulding J."/>
            <person name="Stalker J."/>
            <person name="Stange-Thomann N."/>
            <person name="Stavropoulos S."/>
            <person name="Stone C."/>
            <person name="Strader C."/>
            <person name="Tesfaye S."/>
            <person name="Thomson T."/>
            <person name="Thoulutsang Y."/>
            <person name="Thoulutsang D."/>
            <person name="Topham K."/>
            <person name="Topping I."/>
            <person name="Tsamla T."/>
            <person name="Vassiliev H."/>
            <person name="Vo A."/>
            <person name="Wangchuk T."/>
            <person name="Wangdi T."/>
            <person name="Weiand M."/>
            <person name="Wilkinson J."/>
            <person name="Wilson A."/>
            <person name="Yadav S."/>
            <person name="Young G."/>
            <person name="Yu Q."/>
            <person name="Zembek L."/>
            <person name="Zhong D."/>
            <person name="Zimmer A."/>
            <person name="Zwirko Z."/>
            <person name="Jaffe D.B."/>
            <person name="Alvarez P."/>
            <person name="Brockman W."/>
            <person name="Butler J."/>
            <person name="Chin C."/>
            <person name="Gnerre S."/>
            <person name="Grabherr M."/>
            <person name="Kleber M."/>
            <person name="Mauceli E."/>
            <person name="MacCallum I."/>
        </authorList>
    </citation>
    <scope>NUCLEOTIDE SEQUENCE [LARGE SCALE GENOMIC DNA]</scope>
    <source>
        <strain evidence="3">Tucson 15287-2541.00</strain>
    </source>
</reference>
<dbReference type="Gene3D" id="2.40.70.10">
    <property type="entry name" value="Acid Proteases"/>
    <property type="match status" value="1"/>
</dbReference>
<evidence type="ECO:0000313" key="3">
    <source>
        <dbReference type="Proteomes" id="UP000001070"/>
    </source>
</evidence>
<dbReference type="PhylomeDB" id="B4K097"/>
<dbReference type="CDD" id="cd00303">
    <property type="entry name" value="retropepsin_like"/>
    <property type="match status" value="1"/>
</dbReference>
<accession>B4K097</accession>
<gene>
    <name evidence="2" type="primary">Dgri\GH23456</name>
    <name evidence="2" type="ORF">Dgri_GH23456</name>
</gene>
<dbReference type="HOGENOM" id="CLU_845352_0_0_1"/>
<feature type="compositionally biased region" description="Basic and acidic residues" evidence="1">
    <location>
        <begin position="12"/>
        <end position="32"/>
    </location>
</feature>
<sequence length="329" mass="35992">MVRRTTPPHRFVGVDRPNRTRRDRGVGRRDGRPGTLDEEEPMLISSEDEEDTGEERRSSTSPVNPDDEETMPWPPDTPEPEVIVISDEEEEEEQREVGGEAQGEGMQILRPGGTLRNGVYESYAGILLAMWTYRSSYVSMLSVGKRTPASATEGRAGAEQISPKTLIGSLQDEGAQLTAIVEIGNCRYKATIDTGATSSFVSEKLAHGLINVGRRSATAHRVRLADGRNSGVREQVEVNIRLGLRNMDIALLILPGVIDDLVLRWDFLSGMGTVLEGAGLLVGIPKCETNQQEEMLSVAKTVETPIHPDAEIDQFLRGELAAFGEIKGT</sequence>
<dbReference type="InterPro" id="IPR021109">
    <property type="entry name" value="Peptidase_aspartic_dom_sf"/>
</dbReference>
<protein>
    <submittedName>
        <fullName evidence="2">GH23456</fullName>
    </submittedName>
</protein>
<organism evidence="3">
    <name type="scientific">Drosophila grimshawi</name>
    <name type="common">Hawaiian fruit fly</name>
    <name type="synonym">Idiomyia grimshawi</name>
    <dbReference type="NCBI Taxonomy" id="7222"/>
    <lineage>
        <taxon>Eukaryota</taxon>
        <taxon>Metazoa</taxon>
        <taxon>Ecdysozoa</taxon>
        <taxon>Arthropoda</taxon>
        <taxon>Hexapoda</taxon>
        <taxon>Insecta</taxon>
        <taxon>Pterygota</taxon>
        <taxon>Neoptera</taxon>
        <taxon>Endopterygota</taxon>
        <taxon>Diptera</taxon>
        <taxon>Brachycera</taxon>
        <taxon>Muscomorpha</taxon>
        <taxon>Ephydroidea</taxon>
        <taxon>Drosophilidae</taxon>
        <taxon>Drosophila</taxon>
        <taxon>Hawaiian Drosophila</taxon>
    </lineage>
</organism>
<dbReference type="MEROPS" id="A02.054"/>
<proteinExistence type="predicted"/>
<dbReference type="EMBL" id="CH916403">
    <property type="protein sequence ID" value="EDV98667.1"/>
    <property type="molecule type" value="Genomic_DNA"/>
</dbReference>
<dbReference type="Proteomes" id="UP000001070">
    <property type="component" value="Unassembled WGS sequence"/>
</dbReference>
<evidence type="ECO:0000256" key="1">
    <source>
        <dbReference type="SAM" id="MobiDB-lite"/>
    </source>
</evidence>
<dbReference type="OrthoDB" id="4369127at2759"/>
<dbReference type="Pfam" id="PF13650">
    <property type="entry name" value="Asp_protease_2"/>
    <property type="match status" value="1"/>
</dbReference>
<feature type="compositionally biased region" description="Acidic residues" evidence="1">
    <location>
        <begin position="36"/>
        <end position="53"/>
    </location>
</feature>
<name>B4K097_DROGR</name>
<dbReference type="OMA" id="CETNQQE"/>
<dbReference type="AlphaFoldDB" id="B4K097"/>
<evidence type="ECO:0000313" key="2">
    <source>
        <dbReference type="EMBL" id="EDV98667.1"/>
    </source>
</evidence>
<dbReference type="SUPFAM" id="SSF50630">
    <property type="entry name" value="Acid proteases"/>
    <property type="match status" value="1"/>
</dbReference>
<keyword evidence="3" id="KW-1185">Reference proteome</keyword>